<dbReference type="GO" id="GO:0005576">
    <property type="term" value="C:extracellular region"/>
    <property type="evidence" value="ECO:0007669"/>
    <property type="project" value="UniProtKB-SubCell"/>
</dbReference>
<dbReference type="Pfam" id="PF00332">
    <property type="entry name" value="Glyco_hydro_17"/>
    <property type="match status" value="1"/>
</dbReference>
<dbReference type="Proteomes" id="UP001161247">
    <property type="component" value="Chromosome 8"/>
</dbReference>
<comment type="subcellular location">
    <subcellularLocation>
        <location evidence="2">Secreted</location>
    </subcellularLocation>
</comment>
<evidence type="ECO:0000256" key="6">
    <source>
        <dbReference type="ARBA" id="ARBA00022729"/>
    </source>
</evidence>
<evidence type="ECO:0000256" key="1">
    <source>
        <dbReference type="ARBA" id="ARBA00000382"/>
    </source>
</evidence>
<dbReference type="InterPro" id="IPR000490">
    <property type="entry name" value="Glyco_hydro_17"/>
</dbReference>
<name>A0AAV1E585_OLDCO</name>
<keyword evidence="6 11" id="KW-0732">Signal</keyword>
<dbReference type="AlphaFoldDB" id="A0AAV1E585"/>
<sequence>MIRIFFLFLSLAQLVSPFGKVSGVGINYGTLGNNLPSPKRVAQLLQSTLIDKVKIYDTNPDILEAFSNTGIDLIVAVENYHVSNISSSVPAADDWFAARIVPFIPATSIVAIAVGNEYLTNDDDDAKLDHNALVKAMQNLHQILVSRGLDRKIKVTTPHSMAVLASSFPPSSSTFAATLLPTMTEIVGFLADTGAPFMVNAYPYFAYRDNPGMVNIQYALLGNATGVRDPKGYTYTNMLDAQIDAVRSAIVALGFGNRTVEITVSESGWPSKGEAGETAATPDNAKTYVSRLIERAQSSKGTPMKPNEKVEIFVFSLFNENKKQGGASERNFGMFNSDGSQVYEVDLSCQFCSKNGDDNKMGFGEKVSGGIVRGPSVWCVAKPHADEKVIQAVLDFCCGPGGVDCREIYERGDCYQPDKLHAHASYAMNAYYQMHGRNYWNCDFKSTGLVTFSDPSYGKCRYSQQ</sequence>
<evidence type="ECO:0000259" key="12">
    <source>
        <dbReference type="SMART" id="SM00768"/>
    </source>
</evidence>
<dbReference type="FunFam" id="1.20.58.1040:FF:000003">
    <property type="entry name" value="glucan endo-1,3-beta-glucosidase 7"/>
    <property type="match status" value="1"/>
</dbReference>
<dbReference type="InterPro" id="IPR017853">
    <property type="entry name" value="GH"/>
</dbReference>
<proteinExistence type="inferred from homology"/>
<feature type="signal peptide" evidence="11">
    <location>
        <begin position="1"/>
        <end position="17"/>
    </location>
</feature>
<evidence type="ECO:0000256" key="9">
    <source>
        <dbReference type="ARBA" id="ARBA00023295"/>
    </source>
</evidence>
<comment type="catalytic activity">
    <reaction evidence="1">
        <text>Hydrolysis of (1-&gt;3)-beta-D-glucosidic linkages in (1-&gt;3)-beta-D-glucans.</text>
        <dbReference type="EC" id="3.2.1.39"/>
    </reaction>
</comment>
<evidence type="ECO:0000256" key="10">
    <source>
        <dbReference type="RuleBase" id="RU004335"/>
    </source>
</evidence>
<keyword evidence="9" id="KW-0326">Glycosidase</keyword>
<protein>
    <recommendedName>
        <fullName evidence="4">glucan endo-1,3-beta-D-glucosidase</fullName>
        <ecNumber evidence="4">3.2.1.39</ecNumber>
    </recommendedName>
</protein>
<feature type="domain" description="X8" evidence="12">
    <location>
        <begin position="377"/>
        <end position="462"/>
    </location>
</feature>
<dbReference type="FunFam" id="3.20.20.80:FF:000005">
    <property type="entry name" value="Glucan endo-1,3-beta-glucosidase 14"/>
    <property type="match status" value="1"/>
</dbReference>
<keyword evidence="5" id="KW-0964">Secreted</keyword>
<evidence type="ECO:0000313" key="13">
    <source>
        <dbReference type="EMBL" id="CAI9115227.1"/>
    </source>
</evidence>
<organism evidence="13 14">
    <name type="scientific">Oldenlandia corymbosa var. corymbosa</name>
    <dbReference type="NCBI Taxonomy" id="529605"/>
    <lineage>
        <taxon>Eukaryota</taxon>
        <taxon>Viridiplantae</taxon>
        <taxon>Streptophyta</taxon>
        <taxon>Embryophyta</taxon>
        <taxon>Tracheophyta</taxon>
        <taxon>Spermatophyta</taxon>
        <taxon>Magnoliopsida</taxon>
        <taxon>eudicotyledons</taxon>
        <taxon>Gunneridae</taxon>
        <taxon>Pentapetalae</taxon>
        <taxon>asterids</taxon>
        <taxon>lamiids</taxon>
        <taxon>Gentianales</taxon>
        <taxon>Rubiaceae</taxon>
        <taxon>Rubioideae</taxon>
        <taxon>Spermacoceae</taxon>
        <taxon>Hedyotis-Oldenlandia complex</taxon>
        <taxon>Oldenlandia</taxon>
    </lineage>
</organism>
<dbReference type="EC" id="3.2.1.39" evidence="4"/>
<evidence type="ECO:0000256" key="11">
    <source>
        <dbReference type="SAM" id="SignalP"/>
    </source>
</evidence>
<dbReference type="PANTHER" id="PTHR32227">
    <property type="entry name" value="GLUCAN ENDO-1,3-BETA-GLUCOSIDASE BG1-RELATED-RELATED"/>
    <property type="match status" value="1"/>
</dbReference>
<evidence type="ECO:0000256" key="5">
    <source>
        <dbReference type="ARBA" id="ARBA00022525"/>
    </source>
</evidence>
<comment type="similarity">
    <text evidence="3 10">Belongs to the glycosyl hydrolase 17 family.</text>
</comment>
<dbReference type="Gene3D" id="1.20.58.1040">
    <property type="match status" value="1"/>
</dbReference>
<keyword evidence="7" id="KW-0378">Hydrolase</keyword>
<dbReference type="InterPro" id="IPR044965">
    <property type="entry name" value="Glyco_hydro_17_plant"/>
</dbReference>
<evidence type="ECO:0000256" key="7">
    <source>
        <dbReference type="ARBA" id="ARBA00022801"/>
    </source>
</evidence>
<dbReference type="EMBL" id="OX459125">
    <property type="protein sequence ID" value="CAI9115227.1"/>
    <property type="molecule type" value="Genomic_DNA"/>
</dbReference>
<dbReference type="GO" id="GO:0042973">
    <property type="term" value="F:glucan endo-1,3-beta-D-glucosidase activity"/>
    <property type="evidence" value="ECO:0007669"/>
    <property type="project" value="UniProtKB-EC"/>
</dbReference>
<evidence type="ECO:0000256" key="3">
    <source>
        <dbReference type="ARBA" id="ARBA00008773"/>
    </source>
</evidence>
<evidence type="ECO:0000256" key="4">
    <source>
        <dbReference type="ARBA" id="ARBA00012780"/>
    </source>
</evidence>
<evidence type="ECO:0000256" key="2">
    <source>
        <dbReference type="ARBA" id="ARBA00004613"/>
    </source>
</evidence>
<dbReference type="Pfam" id="PF07983">
    <property type="entry name" value="X8"/>
    <property type="match status" value="1"/>
</dbReference>
<gene>
    <name evidence="13" type="ORF">OLC1_LOCUS21796</name>
</gene>
<reference evidence="13" key="1">
    <citation type="submission" date="2023-03" db="EMBL/GenBank/DDBJ databases">
        <authorList>
            <person name="Julca I."/>
        </authorList>
    </citation>
    <scope>NUCLEOTIDE SEQUENCE</scope>
</reference>
<keyword evidence="14" id="KW-1185">Reference proteome</keyword>
<evidence type="ECO:0000256" key="8">
    <source>
        <dbReference type="ARBA" id="ARBA00023157"/>
    </source>
</evidence>
<dbReference type="Gene3D" id="3.20.20.80">
    <property type="entry name" value="Glycosidases"/>
    <property type="match status" value="1"/>
</dbReference>
<dbReference type="SMART" id="SM00768">
    <property type="entry name" value="X8"/>
    <property type="match status" value="1"/>
</dbReference>
<dbReference type="GO" id="GO:0005975">
    <property type="term" value="P:carbohydrate metabolic process"/>
    <property type="evidence" value="ECO:0007669"/>
    <property type="project" value="InterPro"/>
</dbReference>
<feature type="chain" id="PRO_5044021524" description="glucan endo-1,3-beta-D-glucosidase" evidence="11">
    <location>
        <begin position="18"/>
        <end position="465"/>
    </location>
</feature>
<dbReference type="InterPro" id="IPR012946">
    <property type="entry name" value="X8"/>
</dbReference>
<dbReference type="SUPFAM" id="SSF51445">
    <property type="entry name" value="(Trans)glycosidases"/>
    <property type="match status" value="1"/>
</dbReference>
<evidence type="ECO:0000313" key="14">
    <source>
        <dbReference type="Proteomes" id="UP001161247"/>
    </source>
</evidence>
<keyword evidence="8" id="KW-1015">Disulfide bond</keyword>
<accession>A0AAV1E585</accession>